<gene>
    <name evidence="1" type="ORF">PX52LOC_04376</name>
</gene>
<dbReference type="AlphaFoldDB" id="A0A5C1ADF3"/>
<proteinExistence type="predicted"/>
<name>A0A5C1ADF3_9BACT</name>
<sequence>MNEASLAMTLHMLNSQEVQDKIAHATGRADKLAKDTRADEAKVAELFLTAIGKKPTADQMAKAHLEKHAKDKKQAYENIVWALLNTKAFLFNQ</sequence>
<evidence type="ECO:0008006" key="3">
    <source>
        <dbReference type="Google" id="ProtNLM"/>
    </source>
</evidence>
<evidence type="ECO:0000313" key="2">
    <source>
        <dbReference type="Proteomes" id="UP000324974"/>
    </source>
</evidence>
<keyword evidence="2" id="KW-1185">Reference proteome</keyword>
<organism evidence="1 2">
    <name type="scientific">Limnoglobus roseus</name>
    <dbReference type="NCBI Taxonomy" id="2598579"/>
    <lineage>
        <taxon>Bacteria</taxon>
        <taxon>Pseudomonadati</taxon>
        <taxon>Planctomycetota</taxon>
        <taxon>Planctomycetia</taxon>
        <taxon>Gemmatales</taxon>
        <taxon>Gemmataceae</taxon>
        <taxon>Limnoglobus</taxon>
    </lineage>
</organism>
<evidence type="ECO:0000313" key="1">
    <source>
        <dbReference type="EMBL" id="QEL17389.1"/>
    </source>
</evidence>
<dbReference type="Proteomes" id="UP000324974">
    <property type="component" value="Chromosome"/>
</dbReference>
<dbReference type="RefSeq" id="WP_246173432.1">
    <property type="nucleotide sequence ID" value="NZ_CP042425.1"/>
</dbReference>
<dbReference type="EMBL" id="CP042425">
    <property type="protein sequence ID" value="QEL17389.1"/>
    <property type="molecule type" value="Genomic_DNA"/>
</dbReference>
<accession>A0A5C1ADF3</accession>
<dbReference type="KEGG" id="lrs:PX52LOC_04376"/>
<protein>
    <recommendedName>
        <fullName evidence="3">DUF1553 domain-containing protein</fullName>
    </recommendedName>
</protein>
<reference evidence="2" key="1">
    <citation type="submission" date="2019-08" db="EMBL/GenBank/DDBJ databases">
        <title>Limnoglobus roseus gen. nov., sp. nov., a novel freshwater planctomycete with a giant genome from the family Gemmataceae.</title>
        <authorList>
            <person name="Kulichevskaya I.S."/>
            <person name="Naumoff D.G."/>
            <person name="Miroshnikov K."/>
            <person name="Ivanova A."/>
            <person name="Philippov D.A."/>
            <person name="Hakobyan A."/>
            <person name="Rijpstra I.C."/>
            <person name="Sinninghe Damste J.S."/>
            <person name="Liesack W."/>
            <person name="Dedysh S.N."/>
        </authorList>
    </citation>
    <scope>NUCLEOTIDE SEQUENCE [LARGE SCALE GENOMIC DNA]</scope>
    <source>
        <strain evidence="2">PX52</strain>
    </source>
</reference>